<name>A0A0K1S6H1_9CHRO</name>
<organism evidence="1 2">
    <name type="scientific">Microcystis panniformis FACHB-1757</name>
    <dbReference type="NCBI Taxonomy" id="1638788"/>
    <lineage>
        <taxon>Bacteria</taxon>
        <taxon>Bacillati</taxon>
        <taxon>Cyanobacteriota</taxon>
        <taxon>Cyanophyceae</taxon>
        <taxon>Oscillatoriophycideae</taxon>
        <taxon>Chroococcales</taxon>
        <taxon>Microcystaceae</taxon>
        <taxon>Microcystis</taxon>
    </lineage>
</organism>
<protein>
    <submittedName>
        <fullName evidence="1">WD-40 repeat protein</fullName>
    </submittedName>
</protein>
<dbReference type="AlphaFoldDB" id="A0A0K1S6H1"/>
<dbReference type="SUPFAM" id="SSF50978">
    <property type="entry name" value="WD40 repeat-like"/>
    <property type="match status" value="1"/>
</dbReference>
<dbReference type="PATRIC" id="fig|1638788.3.peg.4740"/>
<evidence type="ECO:0000313" key="1">
    <source>
        <dbReference type="EMBL" id="AKV69591.1"/>
    </source>
</evidence>
<dbReference type="Gene3D" id="2.130.10.10">
    <property type="entry name" value="YVTN repeat-like/Quinoprotein amine dehydrogenase"/>
    <property type="match status" value="1"/>
</dbReference>
<accession>A0A0K1S6H1</accession>
<dbReference type="InterPro" id="IPR036322">
    <property type="entry name" value="WD40_repeat_dom_sf"/>
</dbReference>
<keyword evidence="2" id="KW-1185">Reference proteome</keyword>
<gene>
    <name evidence="1" type="ORF">VL20_4699</name>
</gene>
<sequence length="96" mass="11156">MFNPLVSFKSLEGHEGEVKCLTFSQDGQFLASGDNELTVIVWDWQKNQKFSLQGHEKAGWWDKGINSDRGTSQLKSLCSMEYRHRLQKKISHIYHI</sequence>
<dbReference type="EMBL" id="CP011339">
    <property type="protein sequence ID" value="AKV69591.1"/>
    <property type="molecule type" value="Genomic_DNA"/>
</dbReference>
<dbReference type="RefSeq" id="WP_052277490.1">
    <property type="nucleotide sequence ID" value="NZ_CP011339.1"/>
</dbReference>
<dbReference type="InterPro" id="IPR015943">
    <property type="entry name" value="WD40/YVTN_repeat-like_dom_sf"/>
</dbReference>
<dbReference type="Proteomes" id="UP000068167">
    <property type="component" value="Chromosome"/>
</dbReference>
<dbReference type="SMART" id="SM00320">
    <property type="entry name" value="WD40"/>
    <property type="match status" value="1"/>
</dbReference>
<dbReference type="InterPro" id="IPR001680">
    <property type="entry name" value="WD40_rpt"/>
</dbReference>
<evidence type="ECO:0000313" key="2">
    <source>
        <dbReference type="Proteomes" id="UP000068167"/>
    </source>
</evidence>
<dbReference type="KEGG" id="mpk:VL20_4699"/>
<dbReference type="Pfam" id="PF00400">
    <property type="entry name" value="WD40"/>
    <property type="match status" value="1"/>
</dbReference>
<reference evidence="1 2" key="1">
    <citation type="journal article" date="2016" name="Stand. Genomic Sci.">
        <title>Complete genome sequence and genomic characterization of Microcystis panniformis FACHB 1757 by third-generation sequencing.</title>
        <authorList>
            <person name="Zhang J.Y."/>
            <person name="Guan R."/>
            <person name="Zhang H.J."/>
            <person name="Li H."/>
            <person name="Xiao P."/>
            <person name="Yu G.L."/>
            <person name="Du L."/>
            <person name="Cao D.M."/>
            <person name="Zhu B.C."/>
            <person name="Li R.H."/>
            <person name="Lu Z.H."/>
        </authorList>
    </citation>
    <scope>NUCLEOTIDE SEQUENCE [LARGE SCALE GENOMIC DNA]</scope>
    <source>
        <strain evidence="1 2">FACHB-1757</strain>
    </source>
</reference>
<proteinExistence type="predicted"/>